<evidence type="ECO:0000313" key="2">
    <source>
        <dbReference type="EMBL" id="KAJ8888378.1"/>
    </source>
</evidence>
<dbReference type="Gene3D" id="3.30.420.10">
    <property type="entry name" value="Ribonuclease H-like superfamily/Ribonuclease H"/>
    <property type="match status" value="1"/>
</dbReference>
<comment type="caution">
    <text evidence="2">The sequence shown here is derived from an EMBL/GenBank/DDBJ whole genome shotgun (WGS) entry which is preliminary data.</text>
</comment>
<dbReference type="InterPro" id="IPR036397">
    <property type="entry name" value="RNaseH_sf"/>
</dbReference>
<proteinExistence type="predicted"/>
<name>A0ABQ9HVG8_9NEOP</name>
<protein>
    <submittedName>
        <fullName evidence="2">Uncharacterized protein</fullName>
    </submittedName>
</protein>
<sequence>MAGALTRPLPVGLFLLWLPEDGRRSGTRDQLLQAITDVTNQLRNEHAVMQWQHAMVGYNVSQPAYGLQISALSTIFETRRASSGSTNHTGAQSGVSKEMRLRTVPQESLNKFRQASKLDFGHVGEHAQENSGPIKHTKKKQQESCASWSWAKLVTLWGSSECTEPRLENRRCNLGLGSSANVGLLLPEKGNNWTIVIRQVGGSCLQIGLPACQLPVVGISAALNSDVLRANYGDPRENPLTNGIVRHDSHMQKSASVSSDCAEQTAHDADLRKKLSRCDLLQRHLLLLAAGWSSILPRSSYGHGVVKISSIGSYLDNSKRAVNKETPARHPPRLTGGVAPGVSHTEIVVDDTAGRRVFSGIPPPFFLHFGASPYSPHFTLIGSRDLDVEWMRPVSWPARSPDLSPLDFFFCDCLKSRVYSGRRSGTRDQLLQAITDVTNQLRNEHAGMQWQHAMVGYNVSQPAYGLGSFIHHPPRPTGCRDGCNDFLSLPATLAVTSRSRRHLYRPAPSNPPRRRRPNCHSNGASRLPGLRPAPRRRCADTASCRSPDLTSLNKNCANISYFSKSYDKGIWAALNIEVLRADEGEMRWEWSSAGMQRLGKWEIPEKTRRYDFHLQKSGVTRPEFEPEPMRVKRGVYGAVPERRGGNRRSPRKPADQLHRSARIPHAKIREQLRRESNPSRLDGARLYKRWQAGTPTISRRMRADIWRYGVAGGVFLLREKGPQELVAP</sequence>
<evidence type="ECO:0000256" key="1">
    <source>
        <dbReference type="SAM" id="MobiDB-lite"/>
    </source>
</evidence>
<evidence type="ECO:0000313" key="3">
    <source>
        <dbReference type="Proteomes" id="UP001159363"/>
    </source>
</evidence>
<reference evidence="2 3" key="1">
    <citation type="submission" date="2023-02" db="EMBL/GenBank/DDBJ databases">
        <title>LHISI_Scaffold_Assembly.</title>
        <authorList>
            <person name="Stuart O.P."/>
            <person name="Cleave R."/>
            <person name="Magrath M.J.L."/>
            <person name="Mikheyev A.S."/>
        </authorList>
    </citation>
    <scope>NUCLEOTIDE SEQUENCE [LARGE SCALE GENOMIC DNA]</scope>
    <source>
        <strain evidence="2">Daus_M_001</strain>
        <tissue evidence="2">Leg muscle</tissue>
    </source>
</reference>
<feature type="region of interest" description="Disordered" evidence="1">
    <location>
        <begin position="498"/>
        <end position="537"/>
    </location>
</feature>
<feature type="region of interest" description="Disordered" evidence="1">
    <location>
        <begin position="640"/>
        <end position="664"/>
    </location>
</feature>
<organism evidence="2 3">
    <name type="scientific">Dryococelus australis</name>
    <dbReference type="NCBI Taxonomy" id="614101"/>
    <lineage>
        <taxon>Eukaryota</taxon>
        <taxon>Metazoa</taxon>
        <taxon>Ecdysozoa</taxon>
        <taxon>Arthropoda</taxon>
        <taxon>Hexapoda</taxon>
        <taxon>Insecta</taxon>
        <taxon>Pterygota</taxon>
        <taxon>Neoptera</taxon>
        <taxon>Polyneoptera</taxon>
        <taxon>Phasmatodea</taxon>
        <taxon>Verophasmatodea</taxon>
        <taxon>Anareolatae</taxon>
        <taxon>Phasmatidae</taxon>
        <taxon>Eurycanthinae</taxon>
        <taxon>Dryococelus</taxon>
    </lineage>
</organism>
<dbReference type="Proteomes" id="UP001159363">
    <property type="component" value="Chromosome 3"/>
</dbReference>
<keyword evidence="3" id="KW-1185">Reference proteome</keyword>
<gene>
    <name evidence="2" type="ORF">PR048_007868</name>
</gene>
<dbReference type="EMBL" id="JARBHB010000003">
    <property type="protein sequence ID" value="KAJ8888378.1"/>
    <property type="molecule type" value="Genomic_DNA"/>
</dbReference>
<accession>A0ABQ9HVG8</accession>